<dbReference type="AlphaFoldDB" id="A0A0F3N0R2"/>
<dbReference type="Proteomes" id="UP000033556">
    <property type="component" value="Unassembled WGS sequence"/>
</dbReference>
<dbReference type="PATRIC" id="fig|1359164.3.peg.624"/>
<organism evidence="1 2">
    <name type="scientific">Rickettsia amblyommatis str. Ac/Pa</name>
    <dbReference type="NCBI Taxonomy" id="1359164"/>
    <lineage>
        <taxon>Bacteria</taxon>
        <taxon>Pseudomonadati</taxon>
        <taxon>Pseudomonadota</taxon>
        <taxon>Alphaproteobacteria</taxon>
        <taxon>Rickettsiales</taxon>
        <taxon>Rickettsiaceae</taxon>
        <taxon>Rickettsieae</taxon>
        <taxon>Rickettsia</taxon>
        <taxon>spotted fever group</taxon>
    </lineage>
</organism>
<keyword evidence="2" id="KW-1185">Reference proteome</keyword>
<reference evidence="1 2" key="1">
    <citation type="submission" date="2015-01" db="EMBL/GenBank/DDBJ databases">
        <title>Genome Sequencing of Rickettsiales.</title>
        <authorList>
            <person name="Daugherty S.C."/>
            <person name="Su Q."/>
            <person name="Abolude K."/>
            <person name="Beier-Sexton M."/>
            <person name="Carlyon J.A."/>
            <person name="Carter R."/>
            <person name="Day N.P."/>
            <person name="Dumler S.J."/>
            <person name="Dyachenko V."/>
            <person name="Godinez A."/>
            <person name="Kurtti T.J."/>
            <person name="Lichay M."/>
            <person name="Mullins K.E."/>
            <person name="Ott S."/>
            <person name="Pappas-Brown V."/>
            <person name="Paris D.H."/>
            <person name="Patel P."/>
            <person name="Richards A.L."/>
            <person name="Sadzewicz L."/>
            <person name="Sears K."/>
            <person name="Seidman D."/>
            <person name="Sengamalay N."/>
            <person name="Stenos J."/>
            <person name="Tallon L.J."/>
            <person name="Vincent G."/>
            <person name="Fraser C.M."/>
            <person name="Munderloh U."/>
            <person name="Dunning-Hotopp J.C."/>
        </authorList>
    </citation>
    <scope>NUCLEOTIDE SEQUENCE [LARGE SCALE GENOMIC DNA]</scope>
    <source>
        <strain evidence="1 2">Ac/Pa</strain>
    </source>
</reference>
<sequence length="74" mass="8888">MRKKIYLKNFNTNSDEVLNNFTKNPYKSTVFFKNFLETKYVNYTKEIKDAINNNAEIIHIKIKKNYNIMTPYDG</sequence>
<protein>
    <submittedName>
        <fullName evidence="1">Uncharacterized protein</fullName>
    </submittedName>
</protein>
<comment type="caution">
    <text evidence="1">The sequence shown here is derived from an EMBL/GenBank/DDBJ whole genome shotgun (WGS) entry which is preliminary data.</text>
</comment>
<proteinExistence type="predicted"/>
<accession>A0A0F3N0R2</accession>
<dbReference type="RefSeq" id="WP_231571772.1">
    <property type="nucleotide sequence ID" value="NZ_LANR01000001.1"/>
</dbReference>
<evidence type="ECO:0000313" key="1">
    <source>
        <dbReference type="EMBL" id="KJV61620.1"/>
    </source>
</evidence>
<name>A0A0F3N0R2_RICAM</name>
<evidence type="ECO:0000313" key="2">
    <source>
        <dbReference type="Proteomes" id="UP000033556"/>
    </source>
</evidence>
<dbReference type="EMBL" id="LANR01000001">
    <property type="protein sequence ID" value="KJV61620.1"/>
    <property type="molecule type" value="Genomic_DNA"/>
</dbReference>
<gene>
    <name evidence="1" type="ORF">APHACPA_0631</name>
</gene>